<feature type="compositionally biased region" description="Acidic residues" evidence="1">
    <location>
        <begin position="587"/>
        <end position="597"/>
    </location>
</feature>
<proteinExistence type="predicted"/>
<dbReference type="RefSeq" id="WP_343750433.1">
    <property type="nucleotide sequence ID" value="NZ_BAAADM010000002.1"/>
</dbReference>
<comment type="caution">
    <text evidence="3">The sequence shown here is derived from an EMBL/GenBank/DDBJ whole genome shotgun (WGS) entry which is preliminary data.</text>
</comment>
<evidence type="ECO:0000256" key="2">
    <source>
        <dbReference type="SAM" id="SignalP"/>
    </source>
</evidence>
<sequence length="611" mass="66837">MQPNKLVIALMSAVLILGSPSWAVLAEKADNDGSAQTQDGAYSEKDETIYGNLGATGTLQDMYVVNTFHITKPGDIVDHGNYTDVRNLSNLKTIDQSGNTIRFQAEGDEFYYQGDLNKRPLPWNIAITYVLDGEEVAPDQLAGKSGELEMRIHTSGNDKADPAFFNNYMLQLTMTLGPETFDHIQAPDGTKATSGKDTQVTFTAMPEKEKMFIVSANVTDFEMDPVSISATPASMPIENPNLGDMTSDIRSLSHSIRDINQGVGDLNDRISDLRTGAADVNNGSKEFLNSINSLDQQSSELVTGSADIRDALKQMNQSMQKNTGTPDLSDLKTLPGGLRDLAKGLRGAADGLDTLKESYSKAYGQLNEAIQGIPDYDIKDNQIKALLQNTEDQNGKAVIKKLSETYKAARQAKGIYQASRDVFDSVSSTLGKTAGHLRSMADKADNKASELDKNLKNMDQMDGLKELQEGLSSLSSQYQTFHSGLVDYTDGLGRLTSTYQDIHAGIGDLEQGASALDSGASDLKNGTQELQKETSDLPSEMQSEVDDMMEGYDASDFEPKSYVSDQNKNVDVVQFVLQTEPIKKEDDDTSDNVEDDKENNGFWERLKNLFQ</sequence>
<evidence type="ECO:0008006" key="5">
    <source>
        <dbReference type="Google" id="ProtNLM"/>
    </source>
</evidence>
<dbReference type="EMBL" id="BAAADM010000002">
    <property type="protein sequence ID" value="GAA0428406.1"/>
    <property type="molecule type" value="Genomic_DNA"/>
</dbReference>
<feature type="region of interest" description="Disordered" evidence="1">
    <location>
        <begin position="579"/>
        <end position="600"/>
    </location>
</feature>
<name>A0ABN0Z198_9BACI</name>
<dbReference type="Proteomes" id="UP001501459">
    <property type="component" value="Unassembled WGS sequence"/>
</dbReference>
<gene>
    <name evidence="3" type="ORF">GCM10008983_00870</name>
</gene>
<accession>A0ABN0Z198</accession>
<protein>
    <recommendedName>
        <fullName evidence="5">X-X-X-Leu-X-X-Gly heptad repeat-containing protein</fullName>
    </recommendedName>
</protein>
<evidence type="ECO:0000256" key="1">
    <source>
        <dbReference type="SAM" id="MobiDB-lite"/>
    </source>
</evidence>
<feature type="chain" id="PRO_5045595060" description="X-X-X-Leu-X-X-Gly heptad repeat-containing protein" evidence="2">
    <location>
        <begin position="24"/>
        <end position="611"/>
    </location>
</feature>
<keyword evidence="2" id="KW-0732">Signal</keyword>
<organism evidence="3 4">
    <name type="scientific">Lentibacillus halophilus</name>
    <dbReference type="NCBI Taxonomy" id="295065"/>
    <lineage>
        <taxon>Bacteria</taxon>
        <taxon>Bacillati</taxon>
        <taxon>Bacillota</taxon>
        <taxon>Bacilli</taxon>
        <taxon>Bacillales</taxon>
        <taxon>Bacillaceae</taxon>
        <taxon>Lentibacillus</taxon>
    </lineage>
</organism>
<reference evidence="3 4" key="1">
    <citation type="journal article" date="2019" name="Int. J. Syst. Evol. Microbiol.">
        <title>The Global Catalogue of Microorganisms (GCM) 10K type strain sequencing project: providing services to taxonomists for standard genome sequencing and annotation.</title>
        <authorList>
            <consortium name="The Broad Institute Genomics Platform"/>
            <consortium name="The Broad Institute Genome Sequencing Center for Infectious Disease"/>
            <person name="Wu L."/>
            <person name="Ma J."/>
        </authorList>
    </citation>
    <scope>NUCLEOTIDE SEQUENCE [LARGE SCALE GENOMIC DNA]</scope>
    <source>
        <strain evidence="3 4">JCM 12149</strain>
    </source>
</reference>
<feature type="signal peptide" evidence="2">
    <location>
        <begin position="1"/>
        <end position="23"/>
    </location>
</feature>
<evidence type="ECO:0000313" key="3">
    <source>
        <dbReference type="EMBL" id="GAA0428406.1"/>
    </source>
</evidence>
<feature type="region of interest" description="Disordered" evidence="1">
    <location>
        <begin position="517"/>
        <end position="543"/>
    </location>
</feature>
<dbReference type="Gene3D" id="1.10.287.950">
    <property type="entry name" value="Methyl-accepting chemotaxis protein"/>
    <property type="match status" value="2"/>
</dbReference>
<keyword evidence="4" id="KW-1185">Reference proteome</keyword>
<evidence type="ECO:0000313" key="4">
    <source>
        <dbReference type="Proteomes" id="UP001501459"/>
    </source>
</evidence>